<organism evidence="8 9">
    <name type="scientific">Piloderma croceum (strain F 1598)</name>
    <dbReference type="NCBI Taxonomy" id="765440"/>
    <lineage>
        <taxon>Eukaryota</taxon>
        <taxon>Fungi</taxon>
        <taxon>Dikarya</taxon>
        <taxon>Basidiomycota</taxon>
        <taxon>Agaricomycotina</taxon>
        <taxon>Agaricomycetes</taxon>
        <taxon>Agaricomycetidae</taxon>
        <taxon>Atheliales</taxon>
        <taxon>Atheliaceae</taxon>
        <taxon>Piloderma</taxon>
    </lineage>
</organism>
<dbReference type="InterPro" id="IPR011701">
    <property type="entry name" value="MFS"/>
</dbReference>
<dbReference type="InterPro" id="IPR036259">
    <property type="entry name" value="MFS_trans_sf"/>
</dbReference>
<evidence type="ECO:0000256" key="2">
    <source>
        <dbReference type="ARBA" id="ARBA00022448"/>
    </source>
</evidence>
<evidence type="ECO:0000259" key="7">
    <source>
        <dbReference type="PROSITE" id="PS50850"/>
    </source>
</evidence>
<dbReference type="InterPro" id="IPR020846">
    <property type="entry name" value="MFS_dom"/>
</dbReference>
<dbReference type="EMBL" id="KN832980">
    <property type="protein sequence ID" value="KIM86949.1"/>
    <property type="molecule type" value="Genomic_DNA"/>
</dbReference>
<dbReference type="GO" id="GO:0016020">
    <property type="term" value="C:membrane"/>
    <property type="evidence" value="ECO:0007669"/>
    <property type="project" value="UniProtKB-SubCell"/>
</dbReference>
<keyword evidence="5 6" id="KW-0472">Membrane</keyword>
<evidence type="ECO:0000313" key="9">
    <source>
        <dbReference type="Proteomes" id="UP000054166"/>
    </source>
</evidence>
<evidence type="ECO:0000256" key="5">
    <source>
        <dbReference type="ARBA" id="ARBA00023136"/>
    </source>
</evidence>
<feature type="transmembrane region" description="Helical" evidence="6">
    <location>
        <begin position="477"/>
        <end position="496"/>
    </location>
</feature>
<dbReference type="InParanoid" id="A0A0C3G548"/>
<feature type="transmembrane region" description="Helical" evidence="6">
    <location>
        <begin position="300"/>
        <end position="324"/>
    </location>
</feature>
<evidence type="ECO:0000313" key="8">
    <source>
        <dbReference type="EMBL" id="KIM86949.1"/>
    </source>
</evidence>
<feature type="transmembrane region" description="Helical" evidence="6">
    <location>
        <begin position="441"/>
        <end position="465"/>
    </location>
</feature>
<dbReference type="AlphaFoldDB" id="A0A0C3G548"/>
<proteinExistence type="predicted"/>
<feature type="transmembrane region" description="Helical" evidence="6">
    <location>
        <begin position="372"/>
        <end position="392"/>
    </location>
</feature>
<dbReference type="Pfam" id="PF07690">
    <property type="entry name" value="MFS_1"/>
    <property type="match status" value="1"/>
</dbReference>
<reference evidence="9" key="2">
    <citation type="submission" date="2015-01" db="EMBL/GenBank/DDBJ databases">
        <title>Evolutionary Origins and Diversification of the Mycorrhizal Mutualists.</title>
        <authorList>
            <consortium name="DOE Joint Genome Institute"/>
            <consortium name="Mycorrhizal Genomics Consortium"/>
            <person name="Kohler A."/>
            <person name="Kuo A."/>
            <person name="Nagy L.G."/>
            <person name="Floudas D."/>
            <person name="Copeland A."/>
            <person name="Barry K.W."/>
            <person name="Cichocki N."/>
            <person name="Veneault-Fourrey C."/>
            <person name="LaButti K."/>
            <person name="Lindquist E.A."/>
            <person name="Lipzen A."/>
            <person name="Lundell T."/>
            <person name="Morin E."/>
            <person name="Murat C."/>
            <person name="Riley R."/>
            <person name="Ohm R."/>
            <person name="Sun H."/>
            <person name="Tunlid A."/>
            <person name="Henrissat B."/>
            <person name="Grigoriev I.V."/>
            <person name="Hibbett D.S."/>
            <person name="Martin F."/>
        </authorList>
    </citation>
    <scope>NUCLEOTIDE SEQUENCE [LARGE SCALE GENOMIC DNA]</scope>
    <source>
        <strain evidence="9">F 1598</strain>
    </source>
</reference>
<dbReference type="Gene3D" id="1.20.1250.20">
    <property type="entry name" value="MFS general substrate transporter like domains"/>
    <property type="match status" value="1"/>
</dbReference>
<gene>
    <name evidence="8" type="ORF">PILCRDRAFT_293038</name>
</gene>
<comment type="subcellular location">
    <subcellularLocation>
        <location evidence="1">Membrane</location>
        <topology evidence="1">Multi-pass membrane protein</topology>
    </subcellularLocation>
</comment>
<dbReference type="PROSITE" id="PS50850">
    <property type="entry name" value="MFS"/>
    <property type="match status" value="1"/>
</dbReference>
<name>A0A0C3G548_PILCF</name>
<dbReference type="HOGENOM" id="CLU_001265_54_6_1"/>
<feature type="transmembrane region" description="Helical" evidence="6">
    <location>
        <begin position="221"/>
        <end position="243"/>
    </location>
</feature>
<keyword evidence="2" id="KW-0813">Transport</keyword>
<dbReference type="PANTHER" id="PTHR23504:SF15">
    <property type="entry name" value="MAJOR FACILITATOR SUPERFAMILY (MFS) PROFILE DOMAIN-CONTAINING PROTEIN"/>
    <property type="match status" value="1"/>
</dbReference>
<evidence type="ECO:0000256" key="4">
    <source>
        <dbReference type="ARBA" id="ARBA00022989"/>
    </source>
</evidence>
<dbReference type="PANTHER" id="PTHR23504">
    <property type="entry name" value="MAJOR FACILITATOR SUPERFAMILY DOMAIN-CONTAINING PROTEIN 10"/>
    <property type="match status" value="1"/>
</dbReference>
<feature type="transmembrane region" description="Helical" evidence="6">
    <location>
        <begin position="177"/>
        <end position="201"/>
    </location>
</feature>
<evidence type="ECO:0000256" key="6">
    <source>
        <dbReference type="SAM" id="Phobius"/>
    </source>
</evidence>
<protein>
    <recommendedName>
        <fullName evidence="7">Major facilitator superfamily (MFS) profile domain-containing protein</fullName>
    </recommendedName>
</protein>
<dbReference type="GO" id="GO:0022857">
    <property type="term" value="F:transmembrane transporter activity"/>
    <property type="evidence" value="ECO:0007669"/>
    <property type="project" value="InterPro"/>
</dbReference>
<dbReference type="SUPFAM" id="SSF103473">
    <property type="entry name" value="MFS general substrate transporter"/>
    <property type="match status" value="1"/>
</dbReference>
<dbReference type="Proteomes" id="UP000054166">
    <property type="component" value="Unassembled WGS sequence"/>
</dbReference>
<sequence>MSAGDNSQIQVDVNLDKKLMHQEKPSVTPVEVGNRCPAPRTPLPRVQLITLMLIQLGEPVVSKVIFPFVNQFVRETGITGGDEWKTGYFGGAIESAFYATEAMCVLSWGRASDHVGRKPILLSGLLGLTLSTVGFGLSKQFWSALLARCAEGALCGNIGVAKSMLAEMTDLSNIAEAFSFLPMVWALGGTLAPLIGGLLAQPAQRWPHTIGKLDFFRNHPYILPCIVAACVPMLAFVTGLIILKETLPSRKIRCMTLTAASPGSLTDVEDPRINRPSSMGNAIEQQLKHPTIRVLLVRRIITAIANYALLAFFDQCMAILLPLMYSTPLSLGGLGFSTFTIGLILGAWGMSNGLFSIIAFPRLLRTFGVKRLYIVSSVSSLLCVAMFPIMSYLAKHSESVNTRIWPILIIQLALYILSYTGYGTIFVFINHGAHANARGTLNGLAQMTVSLMRALAPSTTASLFAVSLEQDIAGGNLVYIVLCIITVVSICASFQLPNQ</sequence>
<feature type="domain" description="Major facilitator superfamily (MFS) profile" evidence="7">
    <location>
        <begin position="47"/>
        <end position="499"/>
    </location>
</feature>
<evidence type="ECO:0000256" key="1">
    <source>
        <dbReference type="ARBA" id="ARBA00004141"/>
    </source>
</evidence>
<keyword evidence="4 6" id="KW-1133">Transmembrane helix</keyword>
<feature type="transmembrane region" description="Helical" evidence="6">
    <location>
        <begin position="404"/>
        <end position="429"/>
    </location>
</feature>
<feature type="transmembrane region" description="Helical" evidence="6">
    <location>
        <begin position="336"/>
        <end position="360"/>
    </location>
</feature>
<reference evidence="8 9" key="1">
    <citation type="submission" date="2014-04" db="EMBL/GenBank/DDBJ databases">
        <authorList>
            <consortium name="DOE Joint Genome Institute"/>
            <person name="Kuo A."/>
            <person name="Tarkka M."/>
            <person name="Buscot F."/>
            <person name="Kohler A."/>
            <person name="Nagy L.G."/>
            <person name="Floudas D."/>
            <person name="Copeland A."/>
            <person name="Barry K.W."/>
            <person name="Cichocki N."/>
            <person name="Veneault-Fourrey C."/>
            <person name="LaButti K."/>
            <person name="Lindquist E.A."/>
            <person name="Lipzen A."/>
            <person name="Lundell T."/>
            <person name="Morin E."/>
            <person name="Murat C."/>
            <person name="Sun H."/>
            <person name="Tunlid A."/>
            <person name="Henrissat B."/>
            <person name="Grigoriev I.V."/>
            <person name="Hibbett D.S."/>
            <person name="Martin F."/>
            <person name="Nordberg H.P."/>
            <person name="Cantor M.N."/>
            <person name="Hua S.X."/>
        </authorList>
    </citation>
    <scope>NUCLEOTIDE SEQUENCE [LARGE SCALE GENOMIC DNA]</scope>
    <source>
        <strain evidence="8 9">F 1598</strain>
    </source>
</reference>
<keyword evidence="9" id="KW-1185">Reference proteome</keyword>
<dbReference type="OrthoDB" id="419616at2759"/>
<accession>A0A0C3G548</accession>
<evidence type="ECO:0000256" key="3">
    <source>
        <dbReference type="ARBA" id="ARBA00022692"/>
    </source>
</evidence>
<keyword evidence="3 6" id="KW-0812">Transmembrane</keyword>